<dbReference type="Pfam" id="PF02036">
    <property type="entry name" value="SCP2"/>
    <property type="match status" value="1"/>
</dbReference>
<gene>
    <name evidence="1" type="primary">ubiJ</name>
    <name evidence="3" type="ORF">INH39_14475</name>
</gene>
<evidence type="ECO:0000313" key="4">
    <source>
        <dbReference type="Proteomes" id="UP000831532"/>
    </source>
</evidence>
<dbReference type="InterPro" id="IPR038989">
    <property type="entry name" value="UbiJ"/>
</dbReference>
<organism evidence="3 4">
    <name type="scientific">Massilia violaceinigra</name>
    <dbReference type="NCBI Taxonomy" id="2045208"/>
    <lineage>
        <taxon>Bacteria</taxon>
        <taxon>Pseudomonadati</taxon>
        <taxon>Pseudomonadota</taxon>
        <taxon>Betaproteobacteria</taxon>
        <taxon>Burkholderiales</taxon>
        <taxon>Oxalobacteraceae</taxon>
        <taxon>Telluria group</taxon>
        <taxon>Massilia</taxon>
    </lineage>
</organism>
<keyword evidence="1" id="KW-0831">Ubiquinone biosynthesis</keyword>
<dbReference type="PANTHER" id="PTHR38693:SF1">
    <property type="entry name" value="UBIQUINONE BIOSYNTHESIS ACCESSORY FACTOR UBIJ"/>
    <property type="match status" value="1"/>
</dbReference>
<comment type="subcellular location">
    <subcellularLocation>
        <location evidence="1">Cytoplasm</location>
    </subcellularLocation>
</comment>
<dbReference type="RefSeq" id="WP_243493796.1">
    <property type="nucleotide sequence ID" value="NZ_CP063361.1"/>
</dbReference>
<name>A0ABY4ADU7_9BURK</name>
<proteinExistence type="inferred from homology"/>
<evidence type="ECO:0000256" key="1">
    <source>
        <dbReference type="HAMAP-Rule" id="MF_02215"/>
    </source>
</evidence>
<keyword evidence="1" id="KW-0963">Cytoplasm</keyword>
<sequence length="224" mass="23972">MSPPNSFSPQFSLMAPAIAAINHLLAQEAWARDALALHSGKVACIDASGIALRLLVTRDGMVEAAPAGMEEGANVTIRIKLADLPLIAQNRDRAFSYVKIEGDAEFANTISQLSKGLRWEAEHDLERVVGPIAANRLAGGARSVLDGARALHGKVSENLAEYFLEEQPLLVRPSAVEAFGADVNRLRDDVERSAKRLARLEQTLAPVSAAPAAINAVGQQKLDH</sequence>
<reference evidence="3 4" key="1">
    <citation type="submission" date="2020-10" db="EMBL/GenBank/DDBJ databases">
        <title>Genome analysis of Massilia species.</title>
        <authorList>
            <person name="Jung D.-H."/>
        </authorList>
    </citation>
    <scope>NUCLEOTIDE SEQUENCE [LARGE SCALE GENOMIC DNA]</scope>
    <source>
        <strain evidence="4">sipir</strain>
    </source>
</reference>
<dbReference type="InterPro" id="IPR003033">
    <property type="entry name" value="SCP2_sterol-bd_dom"/>
</dbReference>
<keyword evidence="4" id="KW-1185">Reference proteome</keyword>
<accession>A0ABY4ADU7</accession>
<evidence type="ECO:0000259" key="2">
    <source>
        <dbReference type="Pfam" id="PF02036"/>
    </source>
</evidence>
<dbReference type="EMBL" id="CP063361">
    <property type="protein sequence ID" value="UOD32757.1"/>
    <property type="molecule type" value="Genomic_DNA"/>
</dbReference>
<evidence type="ECO:0000313" key="3">
    <source>
        <dbReference type="EMBL" id="UOD32757.1"/>
    </source>
</evidence>
<comment type="pathway">
    <text evidence="1">Cofactor biosynthesis; ubiquinone biosynthesis.</text>
</comment>
<dbReference type="Proteomes" id="UP000831532">
    <property type="component" value="Chromosome"/>
</dbReference>
<comment type="similarity">
    <text evidence="1">Belongs to the UbiJ family.</text>
</comment>
<comment type="function">
    <text evidence="1">Required for ubiquinone (coenzyme Q) biosynthesis. Binds hydrophobic ubiquinone biosynthetic intermediates via its SCP2 domain and is essential for the stability of the Ubi complex. May constitute a docking platform where Ubi enzymes assemble and access their SCP2-bound polyprenyl substrates.</text>
</comment>
<protein>
    <recommendedName>
        <fullName evidence="1">Ubiquinone biosynthesis accessory factor UbiJ</fullName>
    </recommendedName>
</protein>
<feature type="domain" description="SCP2" evidence="2">
    <location>
        <begin position="21"/>
        <end position="113"/>
    </location>
</feature>
<dbReference type="HAMAP" id="MF_02215">
    <property type="entry name" value="UbiJ"/>
    <property type="match status" value="1"/>
</dbReference>
<dbReference type="PANTHER" id="PTHR38693">
    <property type="entry name" value="UBIQUINONE BIOSYNTHESIS PROTEIN UBIJ"/>
    <property type="match status" value="1"/>
</dbReference>